<evidence type="ECO:0000256" key="1">
    <source>
        <dbReference type="ARBA" id="ARBA00002976"/>
    </source>
</evidence>
<proteinExistence type="inferred from homology"/>
<dbReference type="Gene3D" id="3.40.50.11960">
    <property type="match status" value="1"/>
</dbReference>
<dbReference type="OrthoDB" id="10261384at2759"/>
<dbReference type="EMBL" id="LN736365">
    <property type="protein sequence ID" value="CEP62967.1"/>
    <property type="molecule type" value="Genomic_DNA"/>
</dbReference>
<protein>
    <recommendedName>
        <fullName evidence="3">Increased recombination centers protein 6</fullName>
    </recommendedName>
</protein>
<dbReference type="STRING" id="1245769.A0A0C7N4U3"/>
<dbReference type="PANTHER" id="PTHR28043">
    <property type="entry name" value="INCREASED RECOMBINATION CENTERS PROTEIN 6"/>
    <property type="match status" value="1"/>
</dbReference>
<organism evidence="5 6">
    <name type="scientific">Lachancea lanzarotensis</name>
    <dbReference type="NCBI Taxonomy" id="1245769"/>
    <lineage>
        <taxon>Eukaryota</taxon>
        <taxon>Fungi</taxon>
        <taxon>Dikarya</taxon>
        <taxon>Ascomycota</taxon>
        <taxon>Saccharomycotina</taxon>
        <taxon>Saccharomycetes</taxon>
        <taxon>Saccharomycetales</taxon>
        <taxon>Saccharomycetaceae</taxon>
        <taxon>Lachancea</taxon>
    </lineage>
</organism>
<evidence type="ECO:0000313" key="5">
    <source>
        <dbReference type="EMBL" id="CEP62967.1"/>
    </source>
</evidence>
<dbReference type="RefSeq" id="XP_022629189.1">
    <property type="nucleotide sequence ID" value="XM_022772046.1"/>
</dbReference>
<evidence type="ECO:0000313" key="6">
    <source>
        <dbReference type="Proteomes" id="UP000054304"/>
    </source>
</evidence>
<evidence type="ECO:0000256" key="4">
    <source>
        <dbReference type="ARBA" id="ARBA00022447"/>
    </source>
</evidence>
<evidence type="ECO:0000256" key="2">
    <source>
        <dbReference type="ARBA" id="ARBA00007973"/>
    </source>
</evidence>
<dbReference type="HOGENOM" id="CLU_079666_0_0_1"/>
<gene>
    <name evidence="5" type="ORF">LALA0_S06e07998g</name>
</gene>
<name>A0A0C7N4U3_9SACH</name>
<reference evidence="5 6" key="1">
    <citation type="submission" date="2014-12" db="EMBL/GenBank/DDBJ databases">
        <authorList>
            <person name="Neuveglise Cecile"/>
        </authorList>
    </citation>
    <scope>NUCLEOTIDE SEQUENCE [LARGE SCALE GENOMIC DNA]</scope>
    <source>
        <strain evidence="5 6">CBS 12615</strain>
    </source>
</reference>
<dbReference type="GeneID" id="34686455"/>
<evidence type="ECO:0000256" key="3">
    <source>
        <dbReference type="ARBA" id="ARBA00015902"/>
    </source>
</evidence>
<dbReference type="InterPro" id="IPR034627">
    <property type="entry name" value="Irc6"/>
</dbReference>
<dbReference type="AlphaFoldDB" id="A0A0C7N4U3"/>
<keyword evidence="4" id="KW-0160">Chromosomal rearrangement</keyword>
<accession>A0A0C7N4U3</accession>
<comment type="similarity">
    <text evidence="2">Belongs to the IRC6 family.</text>
</comment>
<dbReference type="Proteomes" id="UP000054304">
    <property type="component" value="Unassembled WGS sequence"/>
</dbReference>
<dbReference type="GO" id="GO:0030674">
    <property type="term" value="F:protein-macromolecule adaptor activity"/>
    <property type="evidence" value="ECO:0007669"/>
    <property type="project" value="TreeGrafter"/>
</dbReference>
<dbReference type="GO" id="GO:0016192">
    <property type="term" value="P:vesicle-mediated transport"/>
    <property type="evidence" value="ECO:0007669"/>
    <property type="project" value="InterPro"/>
</dbReference>
<keyword evidence="6" id="KW-1185">Reference proteome</keyword>
<dbReference type="PANTHER" id="PTHR28043:SF1">
    <property type="entry name" value="INCREASED RECOMBINATION CENTERS PROTEIN 6"/>
    <property type="match status" value="1"/>
</dbReference>
<sequence length="253" mass="28511">MSGQAVAAEFVYPPRNKILVVFDHQVSAKDAYLSKIFNLNPTADTQIYRNIKWSTKYYNVLIDVYVDYVDGLKSWVDDFCSHDFEELRKALAGCVFIRQCKDGDEGLTAISKIGQTGVIEEGFLAILATEFDATQERLLAVEGELLAHGVEMTAMRSTETETEVKNEYGELSGIARIKEIIDTFQWDHELLHREPNGNENIPSKGITNNSQMPALDDVMGKLQEARAKFLTIDSSEEREAFAREMADEISELL</sequence>
<comment type="function">
    <text evidence="1">Involved in gross chromosomal rearrangements (GCRs) and telomere healing.</text>
</comment>